<sequence length="179" mass="20042">MDIKHTNGIPVYCLHEQMMDPDRLIPNPKNPNKHTDEQIRLLSKIIRANGWREAVTSSDLSGYIVRGHGRYEAAKLLGCQVPVNVQHYESMDDELADLIADNRIAELSTQSKEELSILFNEIDFESIGEDATGFTVDEISQIQDLISGEVESLDLDDTDNRNDGGVTVVCPKCGFEHEI</sequence>
<keyword evidence="3" id="KW-1185">Reference proteome</keyword>
<dbReference type="EMBL" id="JAOSHN010000002">
    <property type="protein sequence ID" value="MCU7378139.1"/>
    <property type="molecule type" value="Genomic_DNA"/>
</dbReference>
<protein>
    <submittedName>
        <fullName evidence="2">ParB/Srx family N-terminal domain-containing protein</fullName>
    </submittedName>
</protein>
<dbReference type="SUPFAM" id="SSF110849">
    <property type="entry name" value="ParB/Sulfiredoxin"/>
    <property type="match status" value="1"/>
</dbReference>
<gene>
    <name evidence="2" type="ORF">OBO34_07200</name>
</gene>
<evidence type="ECO:0000313" key="2">
    <source>
        <dbReference type="EMBL" id="MCU7378139.1"/>
    </source>
</evidence>
<dbReference type="CDD" id="cd16403">
    <property type="entry name" value="ParB_N_like_MT"/>
    <property type="match status" value="1"/>
</dbReference>
<dbReference type="RefSeq" id="WP_269478452.1">
    <property type="nucleotide sequence ID" value="NZ_JAOSHN010000002.1"/>
</dbReference>
<evidence type="ECO:0000259" key="1">
    <source>
        <dbReference type="SMART" id="SM00470"/>
    </source>
</evidence>
<dbReference type="InterPro" id="IPR036086">
    <property type="entry name" value="ParB/Sulfiredoxin_sf"/>
</dbReference>
<dbReference type="AlphaFoldDB" id="A0A9J6QTN8"/>
<proteinExistence type="predicted"/>
<comment type="caution">
    <text evidence="2">The sequence shown here is derived from an EMBL/GenBank/DDBJ whole genome shotgun (WGS) entry which is preliminary data.</text>
</comment>
<dbReference type="Gene3D" id="3.90.1530.10">
    <property type="entry name" value="Conserved hypothetical protein from pyrococcus furiosus pfu- 392566-001, ParB domain"/>
    <property type="match status" value="1"/>
</dbReference>
<evidence type="ECO:0000313" key="3">
    <source>
        <dbReference type="Proteomes" id="UP001065549"/>
    </source>
</evidence>
<dbReference type="Proteomes" id="UP001065549">
    <property type="component" value="Unassembled WGS sequence"/>
</dbReference>
<dbReference type="InterPro" id="IPR003115">
    <property type="entry name" value="ParB_N"/>
</dbReference>
<name>A0A9J6QTN8_9FIRM</name>
<reference evidence="2" key="1">
    <citation type="submission" date="2022-09" db="EMBL/GenBank/DDBJ databases">
        <title>Culturomic study of gut microbiota in children with autism spectrum disorder.</title>
        <authorList>
            <person name="Efimov B.A."/>
            <person name="Chaplin A.V."/>
            <person name="Sokolova S.R."/>
            <person name="Pikina A.P."/>
            <person name="Korzhanova M."/>
            <person name="Belova V."/>
            <person name="Korostin D."/>
        </authorList>
    </citation>
    <scope>NUCLEOTIDE SEQUENCE</scope>
    <source>
        <strain evidence="2">ASD5510</strain>
    </source>
</reference>
<accession>A0A9J6QTN8</accession>
<organism evidence="2 3">
    <name type="scientific">Hominibacterium faecale</name>
    <dbReference type="NCBI Taxonomy" id="2839743"/>
    <lineage>
        <taxon>Bacteria</taxon>
        <taxon>Bacillati</taxon>
        <taxon>Bacillota</taxon>
        <taxon>Clostridia</taxon>
        <taxon>Peptostreptococcales</taxon>
        <taxon>Anaerovoracaceae</taxon>
        <taxon>Hominibacterium</taxon>
    </lineage>
</organism>
<dbReference type="SMART" id="SM00470">
    <property type="entry name" value="ParB"/>
    <property type="match status" value="1"/>
</dbReference>
<feature type="domain" description="ParB-like N-terminal" evidence="1">
    <location>
        <begin position="17"/>
        <end position="103"/>
    </location>
</feature>